<dbReference type="EMBL" id="JYON01000002">
    <property type="protein sequence ID" value="KJH73191.1"/>
    <property type="molecule type" value="Genomic_DNA"/>
</dbReference>
<keyword evidence="6" id="KW-1185">Reference proteome</keyword>
<evidence type="ECO:0000313" key="6">
    <source>
        <dbReference type="Proteomes" id="UP000032452"/>
    </source>
</evidence>
<dbReference type="SMART" id="SM00448">
    <property type="entry name" value="REC"/>
    <property type="match status" value="1"/>
</dbReference>
<proteinExistence type="predicted"/>
<feature type="domain" description="Response regulatory" evidence="4">
    <location>
        <begin position="4"/>
        <end position="120"/>
    </location>
</feature>
<dbReference type="PANTHER" id="PTHR44591">
    <property type="entry name" value="STRESS RESPONSE REGULATOR PROTEIN 1"/>
    <property type="match status" value="1"/>
</dbReference>
<evidence type="ECO:0000256" key="2">
    <source>
        <dbReference type="ARBA" id="ARBA00023012"/>
    </source>
</evidence>
<accession>A0A0D9A153</accession>
<dbReference type="GO" id="GO:0000160">
    <property type="term" value="P:phosphorelay signal transduction system"/>
    <property type="evidence" value="ECO:0007669"/>
    <property type="project" value="UniProtKB-KW"/>
</dbReference>
<feature type="modified residue" description="4-aspartylphosphate" evidence="3">
    <location>
        <position position="53"/>
    </location>
</feature>
<evidence type="ECO:0000313" key="5">
    <source>
        <dbReference type="EMBL" id="KJH73191.1"/>
    </source>
</evidence>
<dbReference type="Gene3D" id="3.40.50.2300">
    <property type="match status" value="1"/>
</dbReference>
<keyword evidence="2" id="KW-0902">Two-component regulatory system</keyword>
<evidence type="ECO:0000256" key="3">
    <source>
        <dbReference type="PROSITE-ProRule" id="PRU00169"/>
    </source>
</evidence>
<dbReference type="Pfam" id="PF00072">
    <property type="entry name" value="Response_reg"/>
    <property type="match status" value="1"/>
</dbReference>
<dbReference type="SUPFAM" id="SSF52172">
    <property type="entry name" value="CheY-like"/>
    <property type="match status" value="1"/>
</dbReference>
<dbReference type="InterPro" id="IPR050595">
    <property type="entry name" value="Bact_response_regulator"/>
</dbReference>
<organism evidence="5 6">
    <name type="scientific">Aliterella atlantica CENA595</name>
    <dbReference type="NCBI Taxonomy" id="1618023"/>
    <lineage>
        <taxon>Bacteria</taxon>
        <taxon>Bacillati</taxon>
        <taxon>Cyanobacteriota</taxon>
        <taxon>Cyanophyceae</taxon>
        <taxon>Chroococcidiopsidales</taxon>
        <taxon>Aliterellaceae</taxon>
        <taxon>Aliterella</taxon>
    </lineage>
</organism>
<gene>
    <name evidence="5" type="ORF">UH38_03850</name>
</gene>
<sequence length="121" mass="13114">MVSTVLLVEDTVSLLDLVGGYLRDSGYTVILATNAKDALIQAVQKQPDAIVTDVVMPGMSGFELCRHLKKNPATEQVPIIICSSKDKEIDRVWGMKQGAAAYVTKPFTKEQILHAVKSVVG</sequence>
<comment type="caution">
    <text evidence="5">The sequence shown here is derived from an EMBL/GenBank/DDBJ whole genome shotgun (WGS) entry which is preliminary data.</text>
</comment>
<evidence type="ECO:0000256" key="1">
    <source>
        <dbReference type="ARBA" id="ARBA00022553"/>
    </source>
</evidence>
<dbReference type="InterPro" id="IPR001789">
    <property type="entry name" value="Sig_transdc_resp-reg_receiver"/>
</dbReference>
<name>A0A0D9A153_9CYAN</name>
<dbReference type="STRING" id="1618023.UH38_03850"/>
<evidence type="ECO:0000259" key="4">
    <source>
        <dbReference type="PROSITE" id="PS50110"/>
    </source>
</evidence>
<keyword evidence="1 3" id="KW-0597">Phosphoprotein</keyword>
<dbReference type="PROSITE" id="PS50110">
    <property type="entry name" value="RESPONSE_REGULATORY"/>
    <property type="match status" value="1"/>
</dbReference>
<dbReference type="Proteomes" id="UP000032452">
    <property type="component" value="Unassembled WGS sequence"/>
</dbReference>
<dbReference type="InterPro" id="IPR011006">
    <property type="entry name" value="CheY-like_superfamily"/>
</dbReference>
<dbReference type="PANTHER" id="PTHR44591:SF14">
    <property type="entry name" value="PROTEIN PILG"/>
    <property type="match status" value="1"/>
</dbReference>
<reference evidence="5 6" key="1">
    <citation type="submission" date="2015-02" db="EMBL/GenBank/DDBJ databases">
        <title>Draft genome of a novel marine cyanobacterium (Chroococcales) isolated from South Atlantic Ocean.</title>
        <authorList>
            <person name="Rigonato J."/>
            <person name="Alvarenga D.O."/>
            <person name="Branco L.H."/>
            <person name="Varani A.M."/>
            <person name="Brandini F.P."/>
            <person name="Fiore M.F."/>
        </authorList>
    </citation>
    <scope>NUCLEOTIDE SEQUENCE [LARGE SCALE GENOMIC DNA]</scope>
    <source>
        <strain evidence="5 6">CENA595</strain>
    </source>
</reference>
<dbReference type="AlphaFoldDB" id="A0A0D9A153"/>
<dbReference type="PATRIC" id="fig|1618023.3.peg.5261"/>
<protein>
    <submittedName>
        <fullName evidence="5">Chemotaxis protein CheY</fullName>
    </submittedName>
</protein>